<dbReference type="Proteomes" id="UP001166093">
    <property type="component" value="Unassembled WGS sequence"/>
</dbReference>
<evidence type="ECO:0000259" key="4">
    <source>
        <dbReference type="Pfam" id="PF22705"/>
    </source>
</evidence>
<keyword evidence="3" id="KW-0393">Immunoglobulin domain</keyword>
<dbReference type="InterPro" id="IPR036179">
    <property type="entry name" value="Ig-like_dom_sf"/>
</dbReference>
<dbReference type="Pfam" id="PF22705">
    <property type="entry name" value="C2-set_3"/>
    <property type="match status" value="1"/>
</dbReference>
<dbReference type="EMBL" id="JAAWVQ010166086">
    <property type="protein sequence ID" value="MBN3287449.1"/>
    <property type="molecule type" value="Genomic_DNA"/>
</dbReference>
<evidence type="ECO:0000313" key="5">
    <source>
        <dbReference type="EMBL" id="MBN3287449.1"/>
    </source>
</evidence>
<dbReference type="InterPro" id="IPR053896">
    <property type="entry name" value="BTN3A2-like_Ig-C"/>
</dbReference>
<comment type="caution">
    <text evidence="5">The sequence shown here is derived from an EMBL/GenBank/DDBJ whole genome shotgun (WGS) entry which is preliminary data.</text>
</comment>
<dbReference type="InterPro" id="IPR013783">
    <property type="entry name" value="Ig-like_fold"/>
</dbReference>
<evidence type="ECO:0000313" key="6">
    <source>
        <dbReference type="Proteomes" id="UP001166093"/>
    </source>
</evidence>
<keyword evidence="6" id="KW-1185">Reference proteome</keyword>
<sequence length="158" mass="17546">MKVHWTMKGFLSPVHFYTEERDETHSQHEDYRGRTCLLKEEQSKGNVSLKISKIRVSDEASCGCLVTSTLFCSEVSLGLKVMAVGRTPVISLDEDTLYGFKVSCVSGGWYPKPDLQWTDGRGAVLTAESETSEEQDGEGLYTVRSYLRTPVPEGGQVS</sequence>
<dbReference type="PANTHER" id="PTHR24100">
    <property type="entry name" value="BUTYROPHILIN"/>
    <property type="match status" value="1"/>
</dbReference>
<keyword evidence="2" id="KW-0472">Membrane</keyword>
<comment type="subcellular location">
    <subcellularLocation>
        <location evidence="1">Membrane</location>
    </subcellularLocation>
</comment>
<dbReference type="SUPFAM" id="SSF48726">
    <property type="entry name" value="Immunoglobulin"/>
    <property type="match status" value="2"/>
</dbReference>
<dbReference type="InterPro" id="IPR050504">
    <property type="entry name" value="IgSF_BTN/MOG"/>
</dbReference>
<gene>
    <name evidence="5" type="primary">Btnl1</name>
    <name evidence="5" type="ORF">GTO93_0003559</name>
</gene>
<evidence type="ECO:0000256" key="3">
    <source>
        <dbReference type="ARBA" id="ARBA00023319"/>
    </source>
</evidence>
<dbReference type="Gene3D" id="2.60.40.10">
    <property type="entry name" value="Immunoglobulins"/>
    <property type="match status" value="2"/>
</dbReference>
<feature type="non-terminal residue" evidence="5">
    <location>
        <position position="1"/>
    </location>
</feature>
<feature type="domain" description="Butyrophilin subfamily 3 member A2-like Ig-C" evidence="4">
    <location>
        <begin position="85"/>
        <end position="146"/>
    </location>
</feature>
<feature type="non-terminal residue" evidence="5">
    <location>
        <position position="158"/>
    </location>
</feature>
<name>A0ABS2YMR9_POLSP</name>
<proteinExistence type="predicted"/>
<evidence type="ECO:0000256" key="1">
    <source>
        <dbReference type="ARBA" id="ARBA00004370"/>
    </source>
</evidence>
<protein>
    <submittedName>
        <fullName evidence="5">BTNL1 protein</fullName>
    </submittedName>
</protein>
<evidence type="ECO:0000256" key="2">
    <source>
        <dbReference type="ARBA" id="ARBA00023136"/>
    </source>
</evidence>
<organism evidence="5 6">
    <name type="scientific">Polyodon spathula</name>
    <name type="common">North American paddlefish</name>
    <name type="synonym">Squalus spathula</name>
    <dbReference type="NCBI Taxonomy" id="7913"/>
    <lineage>
        <taxon>Eukaryota</taxon>
        <taxon>Metazoa</taxon>
        <taxon>Chordata</taxon>
        <taxon>Craniata</taxon>
        <taxon>Vertebrata</taxon>
        <taxon>Euteleostomi</taxon>
        <taxon>Actinopterygii</taxon>
        <taxon>Chondrostei</taxon>
        <taxon>Acipenseriformes</taxon>
        <taxon>Polyodontidae</taxon>
        <taxon>Polyodon</taxon>
    </lineage>
</organism>
<reference evidence="5" key="1">
    <citation type="journal article" date="2021" name="Cell">
        <title>Tracing the genetic footprints of vertebrate landing in non-teleost ray-finned fishes.</title>
        <authorList>
            <person name="Bi X."/>
            <person name="Wang K."/>
            <person name="Yang L."/>
            <person name="Pan H."/>
            <person name="Jiang H."/>
            <person name="Wei Q."/>
            <person name="Fang M."/>
            <person name="Yu H."/>
            <person name="Zhu C."/>
            <person name="Cai Y."/>
            <person name="He Y."/>
            <person name="Gan X."/>
            <person name="Zeng H."/>
            <person name="Yu D."/>
            <person name="Zhu Y."/>
            <person name="Jiang H."/>
            <person name="Qiu Q."/>
            <person name="Yang H."/>
            <person name="Zhang Y.E."/>
            <person name="Wang W."/>
            <person name="Zhu M."/>
            <person name="He S."/>
            <person name="Zhang G."/>
        </authorList>
    </citation>
    <scope>NUCLEOTIDE SEQUENCE</scope>
    <source>
        <strain evidence="5">Pddl_001</strain>
    </source>
</reference>
<accession>A0ABS2YMR9</accession>